<accession>A0AAU9WRL6</accession>
<evidence type="ECO:0000256" key="1">
    <source>
        <dbReference type="SAM" id="MobiDB-lite"/>
    </source>
</evidence>
<evidence type="ECO:0000313" key="3">
    <source>
        <dbReference type="EMBL" id="CAH3123246.1"/>
    </source>
</evidence>
<organism evidence="3 4">
    <name type="scientific">Pocillopora meandrina</name>
    <dbReference type="NCBI Taxonomy" id="46732"/>
    <lineage>
        <taxon>Eukaryota</taxon>
        <taxon>Metazoa</taxon>
        <taxon>Cnidaria</taxon>
        <taxon>Anthozoa</taxon>
        <taxon>Hexacorallia</taxon>
        <taxon>Scleractinia</taxon>
        <taxon>Astrocoeniina</taxon>
        <taxon>Pocilloporidae</taxon>
        <taxon>Pocillopora</taxon>
    </lineage>
</organism>
<name>A0AAU9WRL6_9CNID</name>
<dbReference type="Proteomes" id="UP001159428">
    <property type="component" value="Unassembled WGS sequence"/>
</dbReference>
<evidence type="ECO:0000313" key="4">
    <source>
        <dbReference type="Proteomes" id="UP001159428"/>
    </source>
</evidence>
<feature type="transmembrane region" description="Helical" evidence="2">
    <location>
        <begin position="286"/>
        <end position="310"/>
    </location>
</feature>
<comment type="caution">
    <text evidence="3">The sequence shown here is derived from an EMBL/GenBank/DDBJ whole genome shotgun (WGS) entry which is preliminary data.</text>
</comment>
<reference evidence="3 4" key="1">
    <citation type="submission" date="2022-05" db="EMBL/GenBank/DDBJ databases">
        <authorList>
            <consortium name="Genoscope - CEA"/>
            <person name="William W."/>
        </authorList>
    </citation>
    <scope>NUCLEOTIDE SEQUENCE [LARGE SCALE GENOMIC DNA]</scope>
</reference>
<evidence type="ECO:0000256" key="2">
    <source>
        <dbReference type="SAM" id="Phobius"/>
    </source>
</evidence>
<feature type="compositionally biased region" description="Polar residues" evidence="1">
    <location>
        <begin position="254"/>
        <end position="275"/>
    </location>
</feature>
<keyword evidence="4" id="KW-1185">Reference proteome</keyword>
<sequence>MNDPDKSFVWMILILTVFRRKYFFIIHYKGRTITVDVCFKKPETLTCGTLLKPNGVHEVEWKVYNAEEKQWSCFTYCGKRQECLIKEKLLSNGITVENVSMVAVTVKASAKDNTNKHSRLLCKVHYKDSVAYKEVKINFIECITAEKGTDLNLTKVFQDMLPWKNVKSIFIENSHGSKLAYCDTGDCIKENGGDFLNRLQVKRGALILSEVMESDDGLKFNIKVDLRTGNVRGSMGTTRVYSIKIFVYSKSDNWSTGVPPSTLPSTTGSNRTNHSPVKHVATDGNLLIMILIPAFLVLIAVICLFGYLVIYRKRSTETASAQV</sequence>
<feature type="region of interest" description="Disordered" evidence="1">
    <location>
        <begin position="254"/>
        <end position="276"/>
    </location>
</feature>
<proteinExistence type="predicted"/>
<keyword evidence="2" id="KW-0472">Membrane</keyword>
<keyword evidence="2" id="KW-1133">Transmembrane helix</keyword>
<gene>
    <name evidence="3" type="ORF">PMEA_00009543</name>
</gene>
<dbReference type="EMBL" id="CALNXJ010000019">
    <property type="protein sequence ID" value="CAH3123246.1"/>
    <property type="molecule type" value="Genomic_DNA"/>
</dbReference>
<dbReference type="AlphaFoldDB" id="A0AAU9WRL6"/>
<keyword evidence="2" id="KW-0812">Transmembrane</keyword>
<protein>
    <submittedName>
        <fullName evidence="3">Uncharacterized protein</fullName>
    </submittedName>
</protein>